<evidence type="ECO:0000256" key="2">
    <source>
        <dbReference type="ARBA" id="ARBA00007511"/>
    </source>
</evidence>
<name>A0ABU4CAJ5_RHOJO</name>
<dbReference type="PANTHER" id="PTHR30238:SF0">
    <property type="entry name" value="THYLAKOID MEMBRANE PROTEIN TERC, CHLOROPLASTIC"/>
    <property type="match status" value="1"/>
</dbReference>
<feature type="transmembrane region" description="Helical" evidence="6">
    <location>
        <begin position="68"/>
        <end position="91"/>
    </location>
</feature>
<feature type="transmembrane region" description="Helical" evidence="6">
    <location>
        <begin position="251"/>
        <end position="273"/>
    </location>
</feature>
<evidence type="ECO:0000313" key="7">
    <source>
        <dbReference type="EMBL" id="MDV6280267.1"/>
    </source>
</evidence>
<feature type="transmembrane region" description="Helical" evidence="6">
    <location>
        <begin position="293"/>
        <end position="314"/>
    </location>
</feature>
<comment type="caution">
    <text evidence="7">The sequence shown here is derived from an EMBL/GenBank/DDBJ whole genome shotgun (WGS) entry which is preliminary data.</text>
</comment>
<feature type="transmembrane region" description="Helical" evidence="6">
    <location>
        <begin position="103"/>
        <end position="125"/>
    </location>
</feature>
<keyword evidence="5 6" id="KW-0472">Membrane</keyword>
<dbReference type="RefSeq" id="WP_283351736.1">
    <property type="nucleotide sequence ID" value="NZ_JAWLKA010000003.1"/>
</dbReference>
<feature type="transmembrane region" description="Helical" evidence="6">
    <location>
        <begin position="131"/>
        <end position="148"/>
    </location>
</feature>
<organism evidence="7 8">
    <name type="scientific">Rhodococcus jostii</name>
    <dbReference type="NCBI Taxonomy" id="132919"/>
    <lineage>
        <taxon>Bacteria</taxon>
        <taxon>Bacillati</taxon>
        <taxon>Actinomycetota</taxon>
        <taxon>Actinomycetes</taxon>
        <taxon>Mycobacteriales</taxon>
        <taxon>Nocardiaceae</taxon>
        <taxon>Rhodococcus</taxon>
    </lineage>
</organism>
<comment type="similarity">
    <text evidence="2">Belongs to the TerC family.</text>
</comment>
<evidence type="ECO:0000313" key="8">
    <source>
        <dbReference type="Proteomes" id="UP001185737"/>
    </source>
</evidence>
<dbReference type="Proteomes" id="UP001185737">
    <property type="component" value="Unassembled WGS sequence"/>
</dbReference>
<dbReference type="Pfam" id="PF03741">
    <property type="entry name" value="TerC"/>
    <property type="match status" value="1"/>
</dbReference>
<dbReference type="PANTHER" id="PTHR30238">
    <property type="entry name" value="MEMBRANE BOUND PREDICTED REDOX MODULATOR"/>
    <property type="match status" value="1"/>
</dbReference>
<reference evidence="7 8" key="1">
    <citation type="submission" date="2023-10" db="EMBL/GenBank/DDBJ databases">
        <title>Development of a sustainable strategy for remediation of hydrocarbon-contaminated territories based on the waste exchange concept.</title>
        <authorList>
            <person name="Krivoruchko A."/>
        </authorList>
    </citation>
    <scope>NUCLEOTIDE SEQUENCE [LARGE SCALE GENOMIC DNA]</scope>
    <source>
        <strain evidence="7 8">IEGM 60</strain>
    </source>
</reference>
<feature type="transmembrane region" description="Helical" evidence="6">
    <location>
        <begin position="223"/>
        <end position="244"/>
    </location>
</feature>
<evidence type="ECO:0000256" key="4">
    <source>
        <dbReference type="ARBA" id="ARBA00022989"/>
    </source>
</evidence>
<feature type="transmembrane region" description="Helical" evidence="6">
    <location>
        <begin position="195"/>
        <end position="217"/>
    </location>
</feature>
<dbReference type="InterPro" id="IPR005496">
    <property type="entry name" value="Integral_membrane_TerC"/>
</dbReference>
<feature type="transmembrane region" description="Helical" evidence="6">
    <location>
        <begin position="6"/>
        <end position="26"/>
    </location>
</feature>
<dbReference type="NCBIfam" id="TIGR03718">
    <property type="entry name" value="R_switched_Alx"/>
    <property type="match status" value="1"/>
</dbReference>
<keyword evidence="3 6" id="KW-0812">Transmembrane</keyword>
<keyword evidence="4 6" id="KW-1133">Transmembrane helix</keyword>
<accession>A0ABU4CAJ5</accession>
<dbReference type="EMBL" id="JAWLKA010000003">
    <property type="protein sequence ID" value="MDV6280267.1"/>
    <property type="molecule type" value="Genomic_DNA"/>
</dbReference>
<keyword evidence="8" id="KW-1185">Reference proteome</keyword>
<evidence type="ECO:0000256" key="3">
    <source>
        <dbReference type="ARBA" id="ARBA00022692"/>
    </source>
</evidence>
<evidence type="ECO:0000256" key="5">
    <source>
        <dbReference type="ARBA" id="ARBA00023136"/>
    </source>
</evidence>
<evidence type="ECO:0000256" key="6">
    <source>
        <dbReference type="SAM" id="Phobius"/>
    </source>
</evidence>
<comment type="subcellular location">
    <subcellularLocation>
        <location evidence="1">Membrane</location>
        <topology evidence="1">Multi-pass membrane protein</topology>
    </subcellularLocation>
</comment>
<evidence type="ECO:0000256" key="1">
    <source>
        <dbReference type="ARBA" id="ARBA00004141"/>
    </source>
</evidence>
<sequence>MHVTPFAWIVTIIVIVALLAFDYFFHVRHAHIPTLKEAAIWSSIYVGLALLFGVAVLIFGGVDMGSEYFAGYVTEKALSVDNLFVFLIIMSSFRVPREDQQKVLLFGIVFSIFARTAFIFLGAALINSFAWIFYFFGLILLITAGNLLRPETEDSHSADNFIIRIAKKFMHTTEHYDGDKLFTIENGKRAMTPMLLVMVAIGGTDILFALDSIPAIFGLTQNVFVVFTATVFSLMGLRQLYFLLDGLLDRLIYLSFGLAAILAFIGVKLILHALHENNLPFVNDGEPVNVVEISTFVSLGVIIGILVITVIASLTSQKGRAQSAIAGARRHAINYLDLDYTADKAERERMYDKLINEEEQLKKLDPKFKKMVREETALMDLIKRSHQEHDAFLKQN</sequence>
<gene>
    <name evidence="7" type="ORF">R3Q59_07125</name>
</gene>
<feature type="transmembrane region" description="Helical" evidence="6">
    <location>
        <begin position="38"/>
        <end position="62"/>
    </location>
</feature>
<proteinExistence type="inferred from homology"/>
<dbReference type="InterPro" id="IPR022369">
    <property type="entry name" value="Integral_membrane_TerC_rswitch"/>
</dbReference>
<protein>
    <submittedName>
        <fullName evidence="7">TerC family protein</fullName>
    </submittedName>
</protein>